<dbReference type="EMBL" id="OX459123">
    <property type="protein sequence ID" value="CAI9108783.1"/>
    <property type="molecule type" value="Genomic_DNA"/>
</dbReference>
<evidence type="ECO:0000256" key="1">
    <source>
        <dbReference type="SAM" id="MobiDB-lite"/>
    </source>
</evidence>
<evidence type="ECO:0000313" key="2">
    <source>
        <dbReference type="EMBL" id="CAI9108783.1"/>
    </source>
</evidence>
<feature type="region of interest" description="Disordered" evidence="1">
    <location>
        <begin position="41"/>
        <end position="62"/>
    </location>
</feature>
<proteinExistence type="predicted"/>
<gene>
    <name evidence="2" type="ORF">OLC1_LOCUS16800</name>
</gene>
<keyword evidence="3" id="KW-1185">Reference proteome</keyword>
<organism evidence="2 3">
    <name type="scientific">Oldenlandia corymbosa var. corymbosa</name>
    <dbReference type="NCBI Taxonomy" id="529605"/>
    <lineage>
        <taxon>Eukaryota</taxon>
        <taxon>Viridiplantae</taxon>
        <taxon>Streptophyta</taxon>
        <taxon>Embryophyta</taxon>
        <taxon>Tracheophyta</taxon>
        <taxon>Spermatophyta</taxon>
        <taxon>Magnoliopsida</taxon>
        <taxon>eudicotyledons</taxon>
        <taxon>Gunneridae</taxon>
        <taxon>Pentapetalae</taxon>
        <taxon>asterids</taxon>
        <taxon>lamiids</taxon>
        <taxon>Gentianales</taxon>
        <taxon>Rubiaceae</taxon>
        <taxon>Rubioideae</taxon>
        <taxon>Spermacoceae</taxon>
        <taxon>Hedyotis-Oldenlandia complex</taxon>
        <taxon>Oldenlandia</taxon>
    </lineage>
</organism>
<evidence type="ECO:0000313" key="3">
    <source>
        <dbReference type="Proteomes" id="UP001161247"/>
    </source>
</evidence>
<accession>A0AAV1DPY4</accession>
<dbReference type="AlphaFoldDB" id="A0AAV1DPY4"/>
<dbReference type="Proteomes" id="UP001161247">
    <property type="component" value="Chromosome 6"/>
</dbReference>
<feature type="compositionally biased region" description="Polar residues" evidence="1">
    <location>
        <begin position="45"/>
        <end position="60"/>
    </location>
</feature>
<sequence length="162" mass="18128">MARGSTSRNEGNGGNEAKGGINHLLVMALDPMSQTMDRFDRRLNENPNPRGQHQQNSEGDQSLERFLKFRPLCYAGGHDTEKTEVRLETLEDIYEALPYLEAREVEYKSAMASTIQISYAAVVEASHREESAQNEVQAFHARKPVGPKLGSNPKLTLVKIML</sequence>
<name>A0AAV1DPY4_OLDCO</name>
<protein>
    <submittedName>
        <fullName evidence="2">OLC1v1008466C1</fullName>
    </submittedName>
</protein>
<reference evidence="2" key="1">
    <citation type="submission" date="2023-03" db="EMBL/GenBank/DDBJ databases">
        <authorList>
            <person name="Julca I."/>
        </authorList>
    </citation>
    <scope>NUCLEOTIDE SEQUENCE</scope>
</reference>